<dbReference type="RefSeq" id="WP_066824153.1">
    <property type="nucleotide sequence ID" value="NZ_LTBA01000010.1"/>
</dbReference>
<dbReference type="PATRIC" id="fig|1121338.3.peg.1296"/>
<sequence length="137" mass="15985">MIEELKEILVSEIEAFKSLLSELESQYNCIIKKDVFGMESCVDKIKNANKNIAILEMERRKLCGDKEMGKIIECSDDKELENNYRETRKILYQIKLQNETNEILLKQGLSYTNQMLNILNPSPKVPNTYNSYGKSRR</sequence>
<dbReference type="AlphaFoldDB" id="A0A151B4G4"/>
<keyword evidence="4" id="KW-1185">Reference proteome</keyword>
<protein>
    <submittedName>
        <fullName evidence="3">FlgN protein</fullName>
    </submittedName>
</protein>
<gene>
    <name evidence="3" type="ORF">CLTEP_12600</name>
</gene>
<name>A0A151B4G4_9CLOT</name>
<dbReference type="Pfam" id="PF05130">
    <property type="entry name" value="FlgN"/>
    <property type="match status" value="1"/>
</dbReference>
<dbReference type="InterPro" id="IPR007809">
    <property type="entry name" value="FlgN-like"/>
</dbReference>
<feature type="coiled-coil region" evidence="2">
    <location>
        <begin position="6"/>
        <end position="65"/>
    </location>
</feature>
<dbReference type="SUPFAM" id="SSF140566">
    <property type="entry name" value="FlgN-like"/>
    <property type="match status" value="1"/>
</dbReference>
<dbReference type="GO" id="GO:0044780">
    <property type="term" value="P:bacterial-type flagellum assembly"/>
    <property type="evidence" value="ECO:0007669"/>
    <property type="project" value="InterPro"/>
</dbReference>
<keyword evidence="1" id="KW-1005">Bacterial flagellum biogenesis</keyword>
<reference evidence="3 4" key="1">
    <citation type="submission" date="2016-02" db="EMBL/GenBank/DDBJ databases">
        <title>Genome sequence of Clostridium tepidiprofundi DSM 19306.</title>
        <authorList>
            <person name="Poehlein A."/>
            <person name="Daniel R."/>
        </authorList>
    </citation>
    <scope>NUCLEOTIDE SEQUENCE [LARGE SCALE GENOMIC DNA]</scope>
    <source>
        <strain evidence="3 4">DSM 19306</strain>
    </source>
</reference>
<evidence type="ECO:0000313" key="4">
    <source>
        <dbReference type="Proteomes" id="UP000075531"/>
    </source>
</evidence>
<dbReference type="OrthoDB" id="1755640at2"/>
<accession>A0A151B4G4</accession>
<evidence type="ECO:0000256" key="1">
    <source>
        <dbReference type="ARBA" id="ARBA00022795"/>
    </source>
</evidence>
<organism evidence="3 4">
    <name type="scientific">Clostridium tepidiprofundi DSM 19306</name>
    <dbReference type="NCBI Taxonomy" id="1121338"/>
    <lineage>
        <taxon>Bacteria</taxon>
        <taxon>Bacillati</taxon>
        <taxon>Bacillota</taxon>
        <taxon>Clostridia</taxon>
        <taxon>Eubacteriales</taxon>
        <taxon>Clostridiaceae</taxon>
        <taxon>Clostridium</taxon>
    </lineage>
</organism>
<dbReference type="STRING" id="1121338.CLTEP_12600"/>
<keyword evidence="2" id="KW-0175">Coiled coil</keyword>
<dbReference type="Proteomes" id="UP000075531">
    <property type="component" value="Unassembled WGS sequence"/>
</dbReference>
<dbReference type="InterPro" id="IPR036679">
    <property type="entry name" value="FlgN-like_sf"/>
</dbReference>
<proteinExistence type="predicted"/>
<evidence type="ECO:0000313" key="3">
    <source>
        <dbReference type="EMBL" id="KYH34795.1"/>
    </source>
</evidence>
<evidence type="ECO:0000256" key="2">
    <source>
        <dbReference type="SAM" id="Coils"/>
    </source>
</evidence>
<comment type="caution">
    <text evidence="3">The sequence shown here is derived from an EMBL/GenBank/DDBJ whole genome shotgun (WGS) entry which is preliminary data.</text>
</comment>
<dbReference type="EMBL" id="LTBA01000010">
    <property type="protein sequence ID" value="KYH34795.1"/>
    <property type="molecule type" value="Genomic_DNA"/>
</dbReference>
<dbReference type="Gene3D" id="1.20.58.300">
    <property type="entry name" value="FlgN-like"/>
    <property type="match status" value="1"/>
</dbReference>